<reference evidence="1 2" key="1">
    <citation type="submission" date="2019-01" db="EMBL/GenBank/DDBJ databases">
        <title>Novel species of Nocardioides.</title>
        <authorList>
            <person name="Liu Q."/>
            <person name="Xin Y.-H."/>
        </authorList>
    </citation>
    <scope>NUCLEOTIDE SEQUENCE [LARGE SCALE GENOMIC DNA]</scope>
    <source>
        <strain evidence="1 2">CGMCC 4.6882</strain>
    </source>
</reference>
<accession>A0A4Q2RZ55</accession>
<dbReference type="Proteomes" id="UP000294071">
    <property type="component" value="Unassembled WGS sequence"/>
</dbReference>
<dbReference type="RefSeq" id="WP_129399928.1">
    <property type="nucleotide sequence ID" value="NZ_SDWT01000001.1"/>
</dbReference>
<gene>
    <name evidence="1" type="ORF">EUA93_09640</name>
</gene>
<comment type="caution">
    <text evidence="1">The sequence shown here is derived from an EMBL/GenBank/DDBJ whole genome shotgun (WGS) entry which is preliminary data.</text>
</comment>
<keyword evidence="2" id="KW-1185">Reference proteome</keyword>
<evidence type="ECO:0000313" key="1">
    <source>
        <dbReference type="EMBL" id="RYB94580.1"/>
    </source>
</evidence>
<proteinExistence type="predicted"/>
<dbReference type="AlphaFoldDB" id="A0A4Q2RZ55"/>
<sequence>MDVDATEPDQRVVEAAAQLPARGGVTGWAALWWLGGVWFTGVGSDGDLRPVPLAVGSGHRARPRAGLEISQEVVTPANLTRSGGVRLTGALWSVSYSMRKAASDEAAVVAFDMAAFNDLVSVAELRAFVDRHLVARQGVERVRRVLGFLDENCWSPMEPVLQLTWERELGVLPLMNRPVFDQRGRFIGTPDAIDPAAGVYGMYDGGLHLAGSVRHRDIEKEAAYRSIGLEGATMMASDLADRSPFSRRLREAYGRASRLPSAERRWTIDPPRSWKDTTTVDARRALSTYDRERLLAHRRRAA</sequence>
<protein>
    <submittedName>
        <fullName evidence="1">Uncharacterized protein</fullName>
    </submittedName>
</protein>
<evidence type="ECO:0000313" key="2">
    <source>
        <dbReference type="Proteomes" id="UP000294071"/>
    </source>
</evidence>
<organism evidence="1 2">
    <name type="scientific">Nocardioides oleivorans</name>
    <dbReference type="NCBI Taxonomy" id="273676"/>
    <lineage>
        <taxon>Bacteria</taxon>
        <taxon>Bacillati</taxon>
        <taxon>Actinomycetota</taxon>
        <taxon>Actinomycetes</taxon>
        <taxon>Propionibacteriales</taxon>
        <taxon>Nocardioidaceae</taxon>
        <taxon>Nocardioides</taxon>
    </lineage>
</organism>
<dbReference type="OrthoDB" id="3771067at2"/>
<dbReference type="EMBL" id="SDWT01000001">
    <property type="protein sequence ID" value="RYB94580.1"/>
    <property type="molecule type" value="Genomic_DNA"/>
</dbReference>
<name>A0A4Q2RZ55_9ACTN</name>